<feature type="repeat" description="TPR" evidence="5">
    <location>
        <begin position="707"/>
        <end position="740"/>
    </location>
</feature>
<dbReference type="InterPro" id="IPR011009">
    <property type="entry name" value="Kinase-like_dom_sf"/>
</dbReference>
<keyword evidence="1" id="KW-0808">Transferase</keyword>
<evidence type="ECO:0000259" key="8">
    <source>
        <dbReference type="PROSITE" id="PS50011"/>
    </source>
</evidence>
<keyword evidence="5" id="KW-0802">TPR repeat</keyword>
<dbReference type="Gene3D" id="1.25.40.10">
    <property type="entry name" value="Tetratricopeptide repeat domain"/>
    <property type="match status" value="2"/>
</dbReference>
<dbReference type="SUPFAM" id="SSF48452">
    <property type="entry name" value="TPR-like"/>
    <property type="match status" value="2"/>
</dbReference>
<feature type="domain" description="Protein kinase" evidence="8">
    <location>
        <begin position="48"/>
        <end position="325"/>
    </location>
</feature>
<dbReference type="PANTHER" id="PTHR43289">
    <property type="entry name" value="MITOGEN-ACTIVATED PROTEIN KINASE KINASE KINASE 20-RELATED"/>
    <property type="match status" value="1"/>
</dbReference>
<dbReference type="EMBL" id="CP114040">
    <property type="protein sequence ID" value="WAS91610.1"/>
    <property type="molecule type" value="Genomic_DNA"/>
</dbReference>
<dbReference type="Pfam" id="PF00069">
    <property type="entry name" value="Pkinase"/>
    <property type="match status" value="1"/>
</dbReference>
<dbReference type="PROSITE" id="PS00107">
    <property type="entry name" value="PROTEIN_KINASE_ATP"/>
    <property type="match status" value="1"/>
</dbReference>
<dbReference type="Pfam" id="PF13374">
    <property type="entry name" value="TPR_10"/>
    <property type="match status" value="2"/>
</dbReference>
<name>A0ABY7GXK8_9BACT</name>
<gene>
    <name evidence="9" type="ORF">O0S08_35970</name>
</gene>
<dbReference type="PANTHER" id="PTHR43289:SF34">
    <property type="entry name" value="SERINE_THREONINE-PROTEIN KINASE YBDM-RELATED"/>
    <property type="match status" value="1"/>
</dbReference>
<accession>A0ABY7GXK8</accession>
<dbReference type="InterPro" id="IPR000719">
    <property type="entry name" value="Prot_kinase_dom"/>
</dbReference>
<dbReference type="PROSITE" id="PS50005">
    <property type="entry name" value="TPR"/>
    <property type="match status" value="2"/>
</dbReference>
<evidence type="ECO:0000256" key="3">
    <source>
        <dbReference type="ARBA" id="ARBA00022777"/>
    </source>
</evidence>
<feature type="repeat" description="TPR" evidence="5">
    <location>
        <begin position="665"/>
        <end position="698"/>
    </location>
</feature>
<dbReference type="SMART" id="SM00028">
    <property type="entry name" value="TPR"/>
    <property type="match status" value="7"/>
</dbReference>
<keyword evidence="10" id="KW-1185">Reference proteome</keyword>
<feature type="region of interest" description="Disordered" evidence="7">
    <location>
        <begin position="1"/>
        <end position="33"/>
    </location>
</feature>
<dbReference type="GO" id="GO:0016301">
    <property type="term" value="F:kinase activity"/>
    <property type="evidence" value="ECO:0007669"/>
    <property type="project" value="UniProtKB-KW"/>
</dbReference>
<sequence>MSESTPRAAASSGSEDGKTLDAEGPTLPSADLTTSVSLAPGQLLAERYTVLGFLGEGGMGVVLAAYDARLDRRVALKLLRQRAGGSSGREEQARLVREAQSMARLNHPHVVAVYDAGTLADGSLFIAMEYVEGQTLRDWCAEKPRTWRQVLATYLEAGRGLAAAHAAGLVHRDFKPDNVLVGKDGRARVTDFGLARSNRPSEALPDSAAGGPLVLPADELTVSGMLVGTPRYMAPELLLDGRSADVLTDVFSFCVALYEALYGKFPFAGKTLPELLQAHVAARVRPPPAASDVPAWVARTVLRGLSGDRSRRPATMEVVLAELAVDPEARRRGRALAAGLGLALVLLTAVAVRGWLGAREGQCEGLERHLAGIWDEPTKARVTEALQATGVHYAPATAQRAAALLDDYAGTWVKMRTEGCEAAGRETGALAALRESCLERRRSRLRALTELLASGPDRRLVDQAVQAVQSLPPLADCDDADALTAAVPPPEDPAVRARVEALEAQADRLEALYEAGKYPEGLAFGEPLLREAEAVGYAPLQARVLFVLAELREAAGDYEGSKALAEQAIVAAARGQDTRLGARAWSQLVFVLGSRQARGEEALRLALALEAAVELADDPVVRSDADNSLGNMYVNLERHEEGRQRHARALALREQALGAEHPYTTLSLTNLGRALIGLGRYEEARQVHERALAVREKVLGPEHPANAFSLNYLATSLGALGRYEEAKDTFERALALREKAVGLDDPAANGILAGLGDALSGLGRHEAAREAHERALALREKATGPDSHRLAPILNGLGRALRELGRHEEARLRHERALALQERALGPAHPTVAASLLGLGELELALGRPTEAAQLLERALSLAGAVDRADVQLALAEALWPSPQEHARARELATAAQDYWRTLGHLPNLTRASRWLAAHPGT</sequence>
<dbReference type="Pfam" id="PF13424">
    <property type="entry name" value="TPR_12"/>
    <property type="match status" value="2"/>
</dbReference>
<organism evidence="9 10">
    <name type="scientific">Nannocystis punicea</name>
    <dbReference type="NCBI Taxonomy" id="2995304"/>
    <lineage>
        <taxon>Bacteria</taxon>
        <taxon>Pseudomonadati</taxon>
        <taxon>Myxococcota</taxon>
        <taxon>Polyangia</taxon>
        <taxon>Nannocystales</taxon>
        <taxon>Nannocystaceae</taxon>
        <taxon>Nannocystis</taxon>
    </lineage>
</organism>
<dbReference type="Proteomes" id="UP001164459">
    <property type="component" value="Chromosome"/>
</dbReference>
<proteinExistence type="predicted"/>
<dbReference type="Gene3D" id="3.30.200.20">
    <property type="entry name" value="Phosphorylase Kinase, domain 1"/>
    <property type="match status" value="1"/>
</dbReference>
<evidence type="ECO:0000256" key="6">
    <source>
        <dbReference type="PROSITE-ProRule" id="PRU10141"/>
    </source>
</evidence>
<keyword evidence="4 6" id="KW-0067">ATP-binding</keyword>
<evidence type="ECO:0000256" key="1">
    <source>
        <dbReference type="ARBA" id="ARBA00022679"/>
    </source>
</evidence>
<evidence type="ECO:0000256" key="2">
    <source>
        <dbReference type="ARBA" id="ARBA00022741"/>
    </source>
</evidence>
<dbReference type="InterPro" id="IPR017441">
    <property type="entry name" value="Protein_kinase_ATP_BS"/>
</dbReference>
<dbReference type="Gene3D" id="1.10.510.10">
    <property type="entry name" value="Transferase(Phosphotransferase) domain 1"/>
    <property type="match status" value="1"/>
</dbReference>
<dbReference type="SUPFAM" id="SSF56112">
    <property type="entry name" value="Protein kinase-like (PK-like)"/>
    <property type="match status" value="1"/>
</dbReference>
<evidence type="ECO:0000256" key="7">
    <source>
        <dbReference type="SAM" id="MobiDB-lite"/>
    </source>
</evidence>
<feature type="binding site" evidence="6">
    <location>
        <position position="77"/>
    </location>
    <ligand>
        <name>ATP</name>
        <dbReference type="ChEBI" id="CHEBI:30616"/>
    </ligand>
</feature>
<keyword evidence="3 9" id="KW-0418">Kinase</keyword>
<dbReference type="RefSeq" id="WP_269033972.1">
    <property type="nucleotide sequence ID" value="NZ_CP114040.1"/>
</dbReference>
<protein>
    <submittedName>
        <fullName evidence="9">Serine/threonine-protein kinase</fullName>
    </submittedName>
</protein>
<dbReference type="InterPro" id="IPR019734">
    <property type="entry name" value="TPR_rpt"/>
</dbReference>
<dbReference type="PROSITE" id="PS00108">
    <property type="entry name" value="PROTEIN_KINASE_ST"/>
    <property type="match status" value="1"/>
</dbReference>
<dbReference type="PROSITE" id="PS50011">
    <property type="entry name" value="PROTEIN_KINASE_DOM"/>
    <property type="match status" value="1"/>
</dbReference>
<evidence type="ECO:0000256" key="4">
    <source>
        <dbReference type="ARBA" id="ARBA00022840"/>
    </source>
</evidence>
<dbReference type="InterPro" id="IPR011990">
    <property type="entry name" value="TPR-like_helical_dom_sf"/>
</dbReference>
<reference evidence="9" key="1">
    <citation type="submission" date="2022-11" db="EMBL/GenBank/DDBJ databases">
        <title>Minimal conservation of predation-associated metabolite biosynthetic gene clusters underscores biosynthetic potential of Myxococcota including descriptions for ten novel species: Archangium lansinium sp. nov., Myxococcus landrumus sp. nov., Nannocystis bai.</title>
        <authorList>
            <person name="Ahearne A."/>
            <person name="Stevens C."/>
            <person name="Dowd S."/>
        </authorList>
    </citation>
    <scope>NUCLEOTIDE SEQUENCE</scope>
    <source>
        <strain evidence="9">Fl3</strain>
    </source>
</reference>
<dbReference type="InterPro" id="IPR008271">
    <property type="entry name" value="Ser/Thr_kinase_AS"/>
</dbReference>
<evidence type="ECO:0000313" key="9">
    <source>
        <dbReference type="EMBL" id="WAS91610.1"/>
    </source>
</evidence>
<evidence type="ECO:0000256" key="5">
    <source>
        <dbReference type="PROSITE-ProRule" id="PRU00339"/>
    </source>
</evidence>
<evidence type="ECO:0000313" key="10">
    <source>
        <dbReference type="Proteomes" id="UP001164459"/>
    </source>
</evidence>
<keyword evidence="2 6" id="KW-0547">Nucleotide-binding</keyword>
<dbReference type="CDD" id="cd14014">
    <property type="entry name" value="STKc_PknB_like"/>
    <property type="match status" value="1"/>
</dbReference>